<evidence type="ECO:0000313" key="7">
    <source>
        <dbReference type="Proteomes" id="UP000654345"/>
    </source>
</evidence>
<comment type="similarity">
    <text evidence="1">Belongs to the LysR transcriptional regulatory family.</text>
</comment>
<name>A0ABQ3V1I2_9CHLR</name>
<gene>
    <name evidence="6" type="ORF">KSB_71270</name>
</gene>
<dbReference type="EMBL" id="BNJG01000003">
    <property type="protein sequence ID" value="GHO58652.1"/>
    <property type="molecule type" value="Genomic_DNA"/>
</dbReference>
<keyword evidence="3" id="KW-0238">DNA-binding</keyword>
<proteinExistence type="inferred from homology"/>
<keyword evidence="2" id="KW-0805">Transcription regulation</keyword>
<feature type="domain" description="HTH lysR-type" evidence="5">
    <location>
        <begin position="1"/>
        <end position="58"/>
    </location>
</feature>
<keyword evidence="7" id="KW-1185">Reference proteome</keyword>
<dbReference type="InterPro" id="IPR036390">
    <property type="entry name" value="WH_DNA-bd_sf"/>
</dbReference>
<evidence type="ECO:0000256" key="4">
    <source>
        <dbReference type="ARBA" id="ARBA00023163"/>
    </source>
</evidence>
<dbReference type="InterPro" id="IPR005119">
    <property type="entry name" value="LysR_subst-bd"/>
</dbReference>
<organism evidence="6 7">
    <name type="scientific">Ktedonobacter robiniae</name>
    <dbReference type="NCBI Taxonomy" id="2778365"/>
    <lineage>
        <taxon>Bacteria</taxon>
        <taxon>Bacillati</taxon>
        <taxon>Chloroflexota</taxon>
        <taxon>Ktedonobacteria</taxon>
        <taxon>Ktedonobacterales</taxon>
        <taxon>Ktedonobacteraceae</taxon>
        <taxon>Ktedonobacter</taxon>
    </lineage>
</organism>
<dbReference type="SUPFAM" id="SSF46785">
    <property type="entry name" value="Winged helix' DNA-binding domain"/>
    <property type="match status" value="1"/>
</dbReference>
<evidence type="ECO:0000313" key="6">
    <source>
        <dbReference type="EMBL" id="GHO58652.1"/>
    </source>
</evidence>
<keyword evidence="4" id="KW-0804">Transcription</keyword>
<evidence type="ECO:0000259" key="5">
    <source>
        <dbReference type="PROSITE" id="PS50931"/>
    </source>
</evidence>
<evidence type="ECO:0000256" key="3">
    <source>
        <dbReference type="ARBA" id="ARBA00023125"/>
    </source>
</evidence>
<sequence>MQLRQLEYVAAIVQWKTMRRAAQELYISEATMSEQIRALEAEFGFPLFEREKRSLRLTPAAEQLLPGLYTLLQAKQALEQRVAEIKNPAAGQIRLGITPIPMALFLPTILQEFRKRYPKVQVDIYEGDPMRSQNNWRTTAWTSQF</sequence>
<protein>
    <recommendedName>
        <fullName evidence="5">HTH lysR-type domain-containing protein</fullName>
    </recommendedName>
</protein>
<dbReference type="PRINTS" id="PR00039">
    <property type="entry name" value="HTHLYSR"/>
</dbReference>
<comment type="caution">
    <text evidence="6">The sequence shown here is derived from an EMBL/GenBank/DDBJ whole genome shotgun (WGS) entry which is preliminary data.</text>
</comment>
<dbReference type="InterPro" id="IPR000847">
    <property type="entry name" value="LysR_HTH_N"/>
</dbReference>
<dbReference type="Gene3D" id="3.40.190.10">
    <property type="entry name" value="Periplasmic binding protein-like II"/>
    <property type="match status" value="1"/>
</dbReference>
<dbReference type="PANTHER" id="PTHR30419">
    <property type="entry name" value="HTH-TYPE TRANSCRIPTIONAL REGULATOR YBHD"/>
    <property type="match status" value="1"/>
</dbReference>
<evidence type="ECO:0000256" key="1">
    <source>
        <dbReference type="ARBA" id="ARBA00009437"/>
    </source>
</evidence>
<reference evidence="6 7" key="1">
    <citation type="journal article" date="2021" name="Int. J. Syst. Evol. Microbiol.">
        <title>Reticulibacter mediterranei gen. nov., sp. nov., within the new family Reticulibacteraceae fam. nov., and Ktedonospora formicarum gen. nov., sp. nov., Ktedonobacter robiniae sp. nov., Dictyobacter formicarum sp. nov. and Dictyobacter arantiisoli sp. nov., belonging to the class Ktedonobacteria.</title>
        <authorList>
            <person name="Yabe S."/>
            <person name="Zheng Y."/>
            <person name="Wang C.M."/>
            <person name="Sakai Y."/>
            <person name="Abe K."/>
            <person name="Yokota A."/>
            <person name="Donadio S."/>
            <person name="Cavaletti L."/>
            <person name="Monciardini P."/>
        </authorList>
    </citation>
    <scope>NUCLEOTIDE SEQUENCE [LARGE SCALE GENOMIC DNA]</scope>
    <source>
        <strain evidence="6 7">SOSP1-30</strain>
    </source>
</reference>
<dbReference type="Proteomes" id="UP000654345">
    <property type="component" value="Unassembled WGS sequence"/>
</dbReference>
<dbReference type="Pfam" id="PF03466">
    <property type="entry name" value="LysR_substrate"/>
    <property type="match status" value="1"/>
</dbReference>
<dbReference type="Gene3D" id="1.10.10.10">
    <property type="entry name" value="Winged helix-like DNA-binding domain superfamily/Winged helix DNA-binding domain"/>
    <property type="match status" value="1"/>
</dbReference>
<dbReference type="Pfam" id="PF00126">
    <property type="entry name" value="HTH_1"/>
    <property type="match status" value="1"/>
</dbReference>
<accession>A0ABQ3V1I2</accession>
<dbReference type="InterPro" id="IPR036388">
    <property type="entry name" value="WH-like_DNA-bd_sf"/>
</dbReference>
<evidence type="ECO:0000256" key="2">
    <source>
        <dbReference type="ARBA" id="ARBA00023015"/>
    </source>
</evidence>
<dbReference type="PROSITE" id="PS50931">
    <property type="entry name" value="HTH_LYSR"/>
    <property type="match status" value="1"/>
</dbReference>
<dbReference type="InterPro" id="IPR050950">
    <property type="entry name" value="HTH-type_LysR_regulators"/>
</dbReference>